<proteinExistence type="predicted"/>
<reference evidence="7" key="1">
    <citation type="submission" date="2022-09" db="EMBL/GenBank/DDBJ databases">
        <title>Whole genome shotgun sequence of Streptomyces albidoflavus NBRC 12854.</title>
        <authorList>
            <person name="Komaki H."/>
            <person name="Tamura T."/>
        </authorList>
    </citation>
    <scope>NUCLEOTIDE SEQUENCE</scope>
    <source>
        <strain evidence="7">NBRC 12854</strain>
    </source>
</reference>
<sequence>MSQVRKRPEAKESYTAADRAYGAARRTVAHMAAVGFLKRAGRAGAAVFRHPGHERNLVLLVLKSALAATVSWWLAKEVLDFESPAFAPFSALLAVNTTVDTSIRQALRYTAAVTVGVTVQAVAGFLLGTGLSVFLVVALVALAIGQWKGLGEQSAQVPTAAFFAFSAFTSASTTLTRATMLGEIVALVLVGCGIGLVVNVCLAPPLRYRSAEQGLRSFACEIRGLLRAVAEGLEAGEYAPERTREWRAGGERAHRAAVQARAALETGDASLRRNPRRLLPSHRRITGFHRYRQVLSAMDRVVYQLNSLIRSLEQWRETENTYSSAPLLTAYSVYLAALADAVDVLTELDLDRIPERTTRLREADEVAERALEEVLGQADRQELPLTDPHRPFGVLVVEATRLLEELRYVADALDAAEQQGVAERERESLAA</sequence>
<organism evidence="7 8">
    <name type="scientific">Streptomyces albidoflavus</name>
    <dbReference type="NCBI Taxonomy" id="1886"/>
    <lineage>
        <taxon>Bacteria</taxon>
        <taxon>Bacillati</taxon>
        <taxon>Actinomycetota</taxon>
        <taxon>Actinomycetes</taxon>
        <taxon>Kitasatosporales</taxon>
        <taxon>Streptomycetaceae</taxon>
        <taxon>Streptomyces</taxon>
        <taxon>Streptomyces albidoflavus group</taxon>
    </lineage>
</organism>
<evidence type="ECO:0000256" key="5">
    <source>
        <dbReference type="ARBA" id="ARBA00023136"/>
    </source>
</evidence>
<evidence type="ECO:0000313" key="7">
    <source>
        <dbReference type="EMBL" id="GHI46733.1"/>
    </source>
</evidence>
<feature type="transmembrane region" description="Helical" evidence="6">
    <location>
        <begin position="122"/>
        <end position="145"/>
    </location>
</feature>
<evidence type="ECO:0000256" key="4">
    <source>
        <dbReference type="ARBA" id="ARBA00022989"/>
    </source>
</evidence>
<evidence type="ECO:0000256" key="1">
    <source>
        <dbReference type="ARBA" id="ARBA00004651"/>
    </source>
</evidence>
<gene>
    <name evidence="7" type="ORF">ScoT_29070</name>
</gene>
<keyword evidence="4 6" id="KW-1133">Transmembrane helix</keyword>
<dbReference type="EMBL" id="BNDZ01000005">
    <property type="protein sequence ID" value="GHI46733.1"/>
    <property type="molecule type" value="Genomic_DNA"/>
</dbReference>
<keyword evidence="2" id="KW-1003">Cell membrane</keyword>
<feature type="transmembrane region" description="Helical" evidence="6">
    <location>
        <begin position="157"/>
        <end position="178"/>
    </location>
</feature>
<feature type="transmembrane region" description="Helical" evidence="6">
    <location>
        <begin position="184"/>
        <end position="206"/>
    </location>
</feature>
<protein>
    <recommendedName>
        <fullName evidence="9">FUSC family protein</fullName>
    </recommendedName>
</protein>
<comment type="caution">
    <text evidence="7">The sequence shown here is derived from an EMBL/GenBank/DDBJ whole genome shotgun (WGS) entry which is preliminary data.</text>
</comment>
<comment type="subcellular location">
    <subcellularLocation>
        <location evidence="1">Cell membrane</location>
        <topology evidence="1">Multi-pass membrane protein</topology>
    </subcellularLocation>
</comment>
<dbReference type="InterPro" id="IPR010343">
    <property type="entry name" value="ArAE_1"/>
</dbReference>
<accession>A0AA37BXH4</accession>
<evidence type="ECO:0008006" key="9">
    <source>
        <dbReference type="Google" id="ProtNLM"/>
    </source>
</evidence>
<evidence type="ECO:0000256" key="6">
    <source>
        <dbReference type="SAM" id="Phobius"/>
    </source>
</evidence>
<dbReference type="Proteomes" id="UP001051844">
    <property type="component" value="Unassembled WGS sequence"/>
</dbReference>
<evidence type="ECO:0000256" key="3">
    <source>
        <dbReference type="ARBA" id="ARBA00022692"/>
    </source>
</evidence>
<dbReference type="GO" id="GO:0005886">
    <property type="term" value="C:plasma membrane"/>
    <property type="evidence" value="ECO:0007669"/>
    <property type="project" value="UniProtKB-SubCell"/>
</dbReference>
<evidence type="ECO:0000313" key="8">
    <source>
        <dbReference type="Proteomes" id="UP001051844"/>
    </source>
</evidence>
<keyword evidence="3 6" id="KW-0812">Transmembrane</keyword>
<evidence type="ECO:0000256" key="2">
    <source>
        <dbReference type="ARBA" id="ARBA00022475"/>
    </source>
</evidence>
<dbReference type="AlphaFoldDB" id="A0AA37BXH4"/>
<name>A0AA37BXH4_9ACTN</name>
<keyword evidence="5 6" id="KW-0472">Membrane</keyword>
<dbReference type="Pfam" id="PF06081">
    <property type="entry name" value="ArAE_1"/>
    <property type="match status" value="1"/>
</dbReference>